<dbReference type="Proteomes" id="UP000028630">
    <property type="component" value="Unassembled WGS sequence"/>
</dbReference>
<gene>
    <name evidence="1" type="ORF">GTGU_01212</name>
</gene>
<dbReference type="RefSeq" id="WP_038154885.1">
    <property type="nucleotide sequence ID" value="NZ_JMTB01000044.1"/>
</dbReference>
<dbReference type="AlphaFoldDB" id="A0A085AFM5"/>
<evidence type="ECO:0000313" key="2">
    <source>
        <dbReference type="Proteomes" id="UP000028630"/>
    </source>
</evidence>
<reference evidence="2" key="1">
    <citation type="submission" date="2014-05" db="EMBL/GenBank/DDBJ databases">
        <title>ATOL: Assembling a taxonomically balanced genome-scale reconstruction of the evolutionary history of the Enterobacteriaceae.</title>
        <authorList>
            <person name="Plunkett G. III"/>
            <person name="Neeno-Eckwall E.C."/>
            <person name="Glasner J.D."/>
            <person name="Perna N.T."/>
        </authorList>
    </citation>
    <scope>NUCLEOTIDE SEQUENCE [LARGE SCALE GENOMIC DNA]</scope>
    <source>
        <strain evidence="2">ATCC 49490</strain>
    </source>
</reference>
<dbReference type="InterPro" id="IPR008861">
    <property type="entry name" value="GpX-like"/>
</dbReference>
<evidence type="ECO:0008006" key="3">
    <source>
        <dbReference type="Google" id="ProtNLM"/>
    </source>
</evidence>
<sequence>MKVRCRDRDTPGDIAWIKLGRDDDETEQLIYDLNPHLHQYGRILPVGVEITLPDLTSETTTEADEQVTVWS</sequence>
<protein>
    <recommendedName>
        <fullName evidence="3">Phage tail protein</fullName>
    </recommendedName>
</protein>
<proteinExistence type="predicted"/>
<name>A0A085AFM5_9ENTR</name>
<dbReference type="OrthoDB" id="8759063at2"/>
<evidence type="ECO:0000313" key="1">
    <source>
        <dbReference type="EMBL" id="KFC09020.1"/>
    </source>
</evidence>
<dbReference type="eggNOG" id="COG5004">
    <property type="taxonomic scope" value="Bacteria"/>
</dbReference>
<dbReference type="EMBL" id="JMTB01000044">
    <property type="protein sequence ID" value="KFC09020.1"/>
    <property type="molecule type" value="Genomic_DNA"/>
</dbReference>
<keyword evidence="2" id="KW-1185">Reference proteome</keyword>
<dbReference type="Pfam" id="PF05489">
    <property type="entry name" value="Phage_tail_X"/>
    <property type="match status" value="1"/>
</dbReference>
<organism evidence="1 2">
    <name type="scientific">Trabulsiella guamensis ATCC 49490</name>
    <dbReference type="NCBI Taxonomy" id="1005994"/>
    <lineage>
        <taxon>Bacteria</taxon>
        <taxon>Pseudomonadati</taxon>
        <taxon>Pseudomonadota</taxon>
        <taxon>Gammaproteobacteria</taxon>
        <taxon>Enterobacterales</taxon>
        <taxon>Enterobacteriaceae</taxon>
        <taxon>Trabulsiella</taxon>
    </lineage>
</organism>
<accession>A0A085AFM5</accession>
<comment type="caution">
    <text evidence="1">The sequence shown here is derived from an EMBL/GenBank/DDBJ whole genome shotgun (WGS) entry which is preliminary data.</text>
</comment>